<dbReference type="GO" id="GO:0016020">
    <property type="term" value="C:membrane"/>
    <property type="evidence" value="ECO:0007669"/>
    <property type="project" value="UniProtKB-SubCell"/>
</dbReference>
<feature type="domain" description="Bacterial virulence protein VirB8" evidence="6">
    <location>
        <begin position="33"/>
        <end position="231"/>
    </location>
</feature>
<keyword evidence="4 5" id="KW-0472">Membrane</keyword>
<evidence type="ECO:0000256" key="5">
    <source>
        <dbReference type="SAM" id="Phobius"/>
    </source>
</evidence>
<evidence type="ECO:0000256" key="1">
    <source>
        <dbReference type="ARBA" id="ARBA00004167"/>
    </source>
</evidence>
<dbReference type="Pfam" id="PF04335">
    <property type="entry name" value="VirB8"/>
    <property type="match status" value="1"/>
</dbReference>
<proteinExistence type="predicted"/>
<protein>
    <recommendedName>
        <fullName evidence="6">Bacterial virulence protein VirB8 domain-containing protein</fullName>
    </recommendedName>
</protein>
<dbReference type="InterPro" id="IPR035658">
    <property type="entry name" value="TrbF"/>
</dbReference>
<dbReference type="KEGG" id="smf:Smon_1190"/>
<evidence type="ECO:0000313" key="7">
    <source>
        <dbReference type="EMBL" id="ACZ01645.1"/>
    </source>
</evidence>
<dbReference type="GeneID" id="29673298"/>
<evidence type="ECO:0000313" key="8">
    <source>
        <dbReference type="Proteomes" id="UP000002072"/>
    </source>
</evidence>
<dbReference type="InterPro" id="IPR032710">
    <property type="entry name" value="NTF2-like_dom_sf"/>
</dbReference>
<feature type="transmembrane region" description="Helical" evidence="5">
    <location>
        <begin position="47"/>
        <end position="67"/>
    </location>
</feature>
<dbReference type="InterPro" id="IPR007430">
    <property type="entry name" value="VirB8"/>
</dbReference>
<keyword evidence="2 5" id="KW-0812">Transmembrane</keyword>
<evidence type="ECO:0000256" key="3">
    <source>
        <dbReference type="ARBA" id="ARBA00022989"/>
    </source>
</evidence>
<keyword evidence="3 5" id="KW-1133">Transmembrane helix</keyword>
<name>D1AV85_STRM9</name>
<evidence type="ECO:0000256" key="2">
    <source>
        <dbReference type="ARBA" id="ARBA00022692"/>
    </source>
</evidence>
<dbReference type="RefSeq" id="WP_012859192.1">
    <property type="nucleotide sequence ID" value="NC_013515.1"/>
</dbReference>
<dbReference type="STRING" id="519441.Smon_1190"/>
<dbReference type="OrthoDB" id="89920at2"/>
<dbReference type="AlphaFoldDB" id="D1AV85"/>
<accession>D1AV85</accession>
<evidence type="ECO:0000259" key="6">
    <source>
        <dbReference type="Pfam" id="PF04335"/>
    </source>
</evidence>
<dbReference type="eggNOG" id="COG3701">
    <property type="taxonomic scope" value="Bacteria"/>
</dbReference>
<keyword evidence="8" id="KW-1185">Reference proteome</keyword>
<comment type="subcellular location">
    <subcellularLocation>
        <location evidence="1">Membrane</location>
        <topology evidence="1">Single-pass membrane protein</topology>
    </subcellularLocation>
</comment>
<organism evidence="7 8">
    <name type="scientific">Streptobacillus moniliformis (strain ATCC 14647 / DSM 12112 / NCTC 10651 / 9901)</name>
    <dbReference type="NCBI Taxonomy" id="519441"/>
    <lineage>
        <taxon>Bacteria</taxon>
        <taxon>Fusobacteriati</taxon>
        <taxon>Fusobacteriota</taxon>
        <taxon>Fusobacteriia</taxon>
        <taxon>Fusobacteriales</taxon>
        <taxon>Leptotrichiaceae</taxon>
        <taxon>Streptobacillus</taxon>
    </lineage>
</organism>
<dbReference type="CDD" id="cd16425">
    <property type="entry name" value="TrbF"/>
    <property type="match status" value="1"/>
</dbReference>
<gene>
    <name evidence="7" type="ordered locus">Smon_1190</name>
</gene>
<dbReference type="EMBL" id="CP001779">
    <property type="protein sequence ID" value="ACZ01645.1"/>
    <property type="molecule type" value="Genomic_DNA"/>
</dbReference>
<dbReference type="HOGENOM" id="CLU_076026_2_0_0"/>
<evidence type="ECO:0000256" key="4">
    <source>
        <dbReference type="ARBA" id="ARBA00023136"/>
    </source>
</evidence>
<sequence>MKENKISKMRKNFIVDESKTSRNREKIGIGIERYINISESLNTWKKAFIGMSILSLMLGGVSTFLFISKTETKSYLIKVNENNELVGAEKLTNQISNIGNREIEYFMKKFIKDTRTITLDKKVFDKTIKEANYFLNKETQSKLGSILGSENINSFFENKKTREVEILSFVAIPEVEKTYQIRWREKYYGTSGELEKRKNLNAIVKIRNFSPNSEQIMLNPFGIIVVDFNMQVEN</sequence>
<dbReference type="SUPFAM" id="SSF54427">
    <property type="entry name" value="NTF2-like"/>
    <property type="match status" value="1"/>
</dbReference>
<dbReference type="Gene3D" id="3.10.450.230">
    <property type="entry name" value="VirB8 protein"/>
    <property type="match status" value="1"/>
</dbReference>
<dbReference type="Proteomes" id="UP000002072">
    <property type="component" value="Chromosome"/>
</dbReference>
<reference evidence="7 8" key="1">
    <citation type="journal article" date="2009" name="Stand. Genomic Sci.">
        <title>Complete genome sequence of Streptobacillus moniliformis type strain (9901T).</title>
        <authorList>
            <person name="Nolan M."/>
            <person name="Gronow S."/>
            <person name="Lapidus A."/>
            <person name="Ivanova N."/>
            <person name="Copeland A."/>
            <person name="Lucas S."/>
            <person name="Del Rio T.G."/>
            <person name="Chen F."/>
            <person name="Tice H."/>
            <person name="Pitluck S."/>
            <person name="Cheng J.F."/>
            <person name="Sims D."/>
            <person name="Meincke L."/>
            <person name="Bruce D."/>
            <person name="Goodwin L."/>
            <person name="Brettin T."/>
            <person name="Han C."/>
            <person name="Detter J.C."/>
            <person name="Ovchinikova G."/>
            <person name="Pati A."/>
            <person name="Mavromatis K."/>
            <person name="Mikhailova N."/>
            <person name="Chen A."/>
            <person name="Palaniappan K."/>
            <person name="Land M."/>
            <person name="Hauser L."/>
            <person name="Chang Y.J."/>
            <person name="Jeffries C.D."/>
            <person name="Rohde M."/>
            <person name="Sproer C."/>
            <person name="Goker M."/>
            <person name="Bristow J."/>
            <person name="Eisen J.A."/>
            <person name="Markowitz V."/>
            <person name="Hugenholtz P."/>
            <person name="Kyrpides N.C."/>
            <person name="Klenk H.P."/>
            <person name="Chain P."/>
        </authorList>
    </citation>
    <scope>NUCLEOTIDE SEQUENCE [LARGE SCALE GENOMIC DNA]</scope>
    <source>
        <strain evidence="8">ATCC 14647 / DSM 12112 / NCTC 10651 / 9901</strain>
    </source>
</reference>